<feature type="region of interest" description="Disordered" evidence="1">
    <location>
        <begin position="273"/>
        <end position="318"/>
    </location>
</feature>
<feature type="non-terminal residue" evidence="2">
    <location>
        <position position="489"/>
    </location>
</feature>
<name>A0A1B6KI09_9HEMI</name>
<dbReference type="EMBL" id="GEBQ01028901">
    <property type="protein sequence ID" value="JAT11076.1"/>
    <property type="molecule type" value="Transcribed_RNA"/>
</dbReference>
<gene>
    <name evidence="2" type="ORF">g.34610</name>
</gene>
<protein>
    <submittedName>
        <fullName evidence="2">Uncharacterized protein</fullName>
    </submittedName>
</protein>
<feature type="region of interest" description="Disordered" evidence="1">
    <location>
        <begin position="1"/>
        <end position="20"/>
    </location>
</feature>
<evidence type="ECO:0000313" key="2">
    <source>
        <dbReference type="EMBL" id="JAT11076.1"/>
    </source>
</evidence>
<dbReference type="AlphaFoldDB" id="A0A1B6KI09"/>
<feature type="compositionally biased region" description="Polar residues" evidence="1">
    <location>
        <begin position="436"/>
        <end position="451"/>
    </location>
</feature>
<feature type="compositionally biased region" description="Low complexity" evidence="1">
    <location>
        <begin position="420"/>
        <end position="431"/>
    </location>
</feature>
<feature type="region of interest" description="Disordered" evidence="1">
    <location>
        <begin position="233"/>
        <end position="257"/>
    </location>
</feature>
<feature type="compositionally biased region" description="Basic and acidic residues" evidence="1">
    <location>
        <begin position="242"/>
        <end position="253"/>
    </location>
</feature>
<sequence>AQCLLTKTQNSTQEDPTVSIPPGFFPSFEEGNTYAGQETCGTDENPVGILEDVEAALVSAQCLLTKTQNSTQEDPTVSIPSGFFPSFEEGNNTAGRQEECASDENSLGILHDIEEVLGSAEPWNTRIPLQYQISVDQDPRRGIPLSDDQFPDQLPGGYDPETAGSPIPFGPNPYEFLGEDESLRPSRWRYTEPNNPPDIYEHHDVNFYSVATPRQRSASTSRIPVQTHFTIEQDPCRGIPGDVHDESPSEPKRMPSMTLPLEVGDVVRRQTLVRRVRIENRPPSPERSPTHLQDTPRAPRCPRTSPPPTPKRSSIFNKTIPRENIKTVKFNEGVTVKIMSPPKQYGQSIHDLPRQQRGLYRSPRITCFPWPFDEEPTSSRIYLQPLTSGESYSPPQQVQERIREASSPQPVCQPSRNMYSSPQPSTSAQAQEWLRQASQPRPLQSPQTQASVCPEPEQPTSELSVISSTVSITTVESSPEATVRRTVAV</sequence>
<accession>A0A1B6KI09</accession>
<organism evidence="2">
    <name type="scientific">Graphocephala atropunctata</name>
    <dbReference type="NCBI Taxonomy" id="36148"/>
    <lineage>
        <taxon>Eukaryota</taxon>
        <taxon>Metazoa</taxon>
        <taxon>Ecdysozoa</taxon>
        <taxon>Arthropoda</taxon>
        <taxon>Hexapoda</taxon>
        <taxon>Insecta</taxon>
        <taxon>Pterygota</taxon>
        <taxon>Neoptera</taxon>
        <taxon>Paraneoptera</taxon>
        <taxon>Hemiptera</taxon>
        <taxon>Auchenorrhyncha</taxon>
        <taxon>Membracoidea</taxon>
        <taxon>Cicadellidae</taxon>
        <taxon>Cicadellinae</taxon>
        <taxon>Cicadellini</taxon>
        <taxon>Graphocephala</taxon>
    </lineage>
</organism>
<feature type="compositionally biased region" description="Polar residues" evidence="1">
    <location>
        <begin position="1"/>
        <end position="16"/>
    </location>
</feature>
<feature type="region of interest" description="Disordered" evidence="1">
    <location>
        <begin position="385"/>
        <end position="467"/>
    </location>
</feature>
<evidence type="ECO:0000256" key="1">
    <source>
        <dbReference type="SAM" id="MobiDB-lite"/>
    </source>
</evidence>
<feature type="compositionally biased region" description="Polar residues" evidence="1">
    <location>
        <begin position="385"/>
        <end position="399"/>
    </location>
</feature>
<proteinExistence type="predicted"/>
<reference evidence="2" key="1">
    <citation type="submission" date="2015-11" db="EMBL/GenBank/DDBJ databases">
        <title>De novo transcriptome assembly of four potential Pierce s Disease insect vectors from Arizona vineyards.</title>
        <authorList>
            <person name="Tassone E.E."/>
        </authorList>
    </citation>
    <scope>NUCLEOTIDE SEQUENCE</scope>
</reference>
<feature type="compositionally biased region" description="Polar residues" evidence="1">
    <location>
        <begin position="406"/>
        <end position="419"/>
    </location>
</feature>
<feature type="non-terminal residue" evidence="2">
    <location>
        <position position="1"/>
    </location>
</feature>